<sequence length="259" mass="28063">MNYKSLFYSATVVFVLGCQTSPTGRKQLLLVKDPDMNTMGVQAFEEMKKKTPIDTGEAVNRYVNCIVNAELQVTEDETGVESWEVVVFRDSTPNAFALPGGKIGVHTGILPVAKTVDQLAAVLGHEIGHVIARHGNERVSQNQIAGGAQSIVKALGKEQAAGVLGAGMQYGVLLPFSRTHESEADIVGLDIMSKAGFDPRESVTLWKNMSALGGSKTNEFLSTHPSDETRIKQLNEKMSESLQKYQIAKSNGKQPNCKL</sequence>
<dbReference type="CDD" id="cd07331">
    <property type="entry name" value="M48C_Oma1_like"/>
    <property type="match status" value="1"/>
</dbReference>
<reference evidence="8" key="1">
    <citation type="journal article" date="2019" name="PLoS Negl. Trop. Dis.">
        <title>Revisiting the worldwide diversity of Leptospira species in the environment.</title>
        <authorList>
            <person name="Vincent A.T."/>
            <person name="Schiettekatte O."/>
            <person name="Bourhy P."/>
            <person name="Veyrier F.J."/>
            <person name="Picardeau M."/>
        </authorList>
    </citation>
    <scope>NUCLEOTIDE SEQUENCE [LARGE SCALE GENOMIC DNA]</scope>
    <source>
        <strain evidence="8">201400974</strain>
    </source>
</reference>
<evidence type="ECO:0000256" key="3">
    <source>
        <dbReference type="ARBA" id="ARBA00022801"/>
    </source>
</evidence>
<dbReference type="GO" id="GO:0051603">
    <property type="term" value="P:proteolysis involved in protein catabolic process"/>
    <property type="evidence" value="ECO:0007669"/>
    <property type="project" value="TreeGrafter"/>
</dbReference>
<keyword evidence="5 6" id="KW-0482">Metalloprotease</keyword>
<dbReference type="OrthoDB" id="9810445at2"/>
<comment type="similarity">
    <text evidence="6">Belongs to the peptidase M48 family.</text>
</comment>
<dbReference type="PANTHER" id="PTHR22726">
    <property type="entry name" value="METALLOENDOPEPTIDASE OMA1"/>
    <property type="match status" value="1"/>
</dbReference>
<evidence type="ECO:0000256" key="2">
    <source>
        <dbReference type="ARBA" id="ARBA00022723"/>
    </source>
</evidence>
<organism evidence="8 9">
    <name type="scientific">Leptospira ilyithenensis</name>
    <dbReference type="NCBI Taxonomy" id="2484901"/>
    <lineage>
        <taxon>Bacteria</taxon>
        <taxon>Pseudomonadati</taxon>
        <taxon>Spirochaetota</taxon>
        <taxon>Spirochaetia</taxon>
        <taxon>Leptospirales</taxon>
        <taxon>Leptospiraceae</taxon>
        <taxon>Leptospira</taxon>
    </lineage>
</organism>
<dbReference type="GO" id="GO:0046872">
    <property type="term" value="F:metal ion binding"/>
    <property type="evidence" value="ECO:0007669"/>
    <property type="project" value="UniProtKB-KW"/>
</dbReference>
<comment type="caution">
    <text evidence="8">The sequence shown here is derived from an EMBL/GenBank/DDBJ whole genome shotgun (WGS) entry which is preliminary data.</text>
</comment>
<dbReference type="PROSITE" id="PS51257">
    <property type="entry name" value="PROKAR_LIPOPROTEIN"/>
    <property type="match status" value="1"/>
</dbReference>
<protein>
    <submittedName>
        <fullName evidence="8">M48 family peptidase</fullName>
    </submittedName>
</protein>
<evidence type="ECO:0000313" key="8">
    <source>
        <dbReference type="EMBL" id="TGN08328.1"/>
    </source>
</evidence>
<dbReference type="RefSeq" id="WP_135765280.1">
    <property type="nucleotide sequence ID" value="NZ_RQHV01000061.1"/>
</dbReference>
<keyword evidence="4 6" id="KW-0862">Zinc</keyword>
<name>A0A4V3JWZ0_9LEPT</name>
<evidence type="ECO:0000259" key="7">
    <source>
        <dbReference type="Pfam" id="PF01435"/>
    </source>
</evidence>
<evidence type="ECO:0000256" key="1">
    <source>
        <dbReference type="ARBA" id="ARBA00022670"/>
    </source>
</evidence>
<evidence type="ECO:0000256" key="6">
    <source>
        <dbReference type="RuleBase" id="RU003983"/>
    </source>
</evidence>
<gene>
    <name evidence="8" type="ORF">EHS11_15580</name>
</gene>
<evidence type="ECO:0000256" key="4">
    <source>
        <dbReference type="ARBA" id="ARBA00022833"/>
    </source>
</evidence>
<comment type="cofactor">
    <cofactor evidence="6">
        <name>Zn(2+)</name>
        <dbReference type="ChEBI" id="CHEBI:29105"/>
    </cofactor>
    <text evidence="6">Binds 1 zinc ion per subunit.</text>
</comment>
<keyword evidence="1 6" id="KW-0645">Protease</keyword>
<keyword evidence="9" id="KW-1185">Reference proteome</keyword>
<dbReference type="Gene3D" id="3.30.2010.10">
    <property type="entry name" value="Metalloproteases ('zincins'), catalytic domain"/>
    <property type="match status" value="1"/>
</dbReference>
<keyword evidence="3 6" id="KW-0378">Hydrolase</keyword>
<dbReference type="Pfam" id="PF01435">
    <property type="entry name" value="Peptidase_M48"/>
    <property type="match status" value="1"/>
</dbReference>
<evidence type="ECO:0000313" key="9">
    <source>
        <dbReference type="Proteomes" id="UP000298264"/>
    </source>
</evidence>
<dbReference type="GO" id="GO:0004222">
    <property type="term" value="F:metalloendopeptidase activity"/>
    <property type="evidence" value="ECO:0007669"/>
    <property type="project" value="InterPro"/>
</dbReference>
<accession>A0A4V3JWZ0</accession>
<dbReference type="InterPro" id="IPR001915">
    <property type="entry name" value="Peptidase_M48"/>
</dbReference>
<dbReference type="InterPro" id="IPR051156">
    <property type="entry name" value="Mito/Outer_Membr_Metalloprot"/>
</dbReference>
<dbReference type="PANTHER" id="PTHR22726:SF24">
    <property type="entry name" value="M48 FAMILY METALLOPEPTIDASE"/>
    <property type="match status" value="1"/>
</dbReference>
<feature type="domain" description="Peptidase M48" evidence="7">
    <location>
        <begin position="75"/>
        <end position="236"/>
    </location>
</feature>
<dbReference type="AlphaFoldDB" id="A0A4V3JWZ0"/>
<evidence type="ECO:0000256" key="5">
    <source>
        <dbReference type="ARBA" id="ARBA00023049"/>
    </source>
</evidence>
<proteinExistence type="inferred from homology"/>
<keyword evidence="2" id="KW-0479">Metal-binding</keyword>
<dbReference type="EMBL" id="RQHV01000061">
    <property type="protein sequence ID" value="TGN08328.1"/>
    <property type="molecule type" value="Genomic_DNA"/>
</dbReference>
<dbReference type="Proteomes" id="UP000298264">
    <property type="component" value="Unassembled WGS sequence"/>
</dbReference>
<dbReference type="GO" id="GO:0016020">
    <property type="term" value="C:membrane"/>
    <property type="evidence" value="ECO:0007669"/>
    <property type="project" value="TreeGrafter"/>
</dbReference>